<reference evidence="11 12" key="1">
    <citation type="submission" date="2022-12" db="EMBL/GenBank/DDBJ databases">
        <title>Sphingomonas abieness sp. nov., an endophytic bacterium isolated from Abies koreana.</title>
        <authorList>
            <person name="Jiang L."/>
            <person name="Lee J."/>
        </authorList>
    </citation>
    <scope>NUCLEOTIDE SEQUENCE [LARGE SCALE GENOMIC DNA]</scope>
    <source>
        <strain evidence="12">PAMB 00755</strain>
    </source>
</reference>
<dbReference type="Proteomes" id="UP001210865">
    <property type="component" value="Chromosome"/>
</dbReference>
<evidence type="ECO:0000256" key="1">
    <source>
        <dbReference type="ARBA" id="ARBA00005322"/>
    </source>
</evidence>
<dbReference type="InterPro" id="IPR035890">
    <property type="entry name" value="Anti-sigma-28_factor_FlgM_sf"/>
</dbReference>
<comment type="function">
    <text evidence="7">Responsible for the coupling of flagellin expression to flagellar assembly by preventing expression of the flagellin genes when a component of the middle class of proteins is defective. It negatively regulates flagellar genes by inhibiting the activity of FliA by directly binding to FliA.</text>
</comment>
<keyword evidence="3" id="KW-0678">Repressor</keyword>
<evidence type="ECO:0000256" key="4">
    <source>
        <dbReference type="ARBA" id="ARBA00022795"/>
    </source>
</evidence>
<feature type="region of interest" description="Disordered" evidence="9">
    <location>
        <begin position="1"/>
        <end position="38"/>
    </location>
</feature>
<dbReference type="SUPFAM" id="SSF101498">
    <property type="entry name" value="Anti-sigma factor FlgM"/>
    <property type="match status" value="1"/>
</dbReference>
<keyword evidence="11" id="KW-0966">Cell projection</keyword>
<dbReference type="EMBL" id="CP115174">
    <property type="protein sequence ID" value="WBO20959.1"/>
    <property type="molecule type" value="Genomic_DNA"/>
</dbReference>
<name>A0ABY7NHJ3_9SPHN</name>
<dbReference type="Pfam" id="PF04316">
    <property type="entry name" value="FlgM"/>
    <property type="match status" value="1"/>
</dbReference>
<evidence type="ECO:0000256" key="7">
    <source>
        <dbReference type="ARBA" id="ARBA00024739"/>
    </source>
</evidence>
<keyword evidence="5" id="KW-0805">Transcription regulation</keyword>
<evidence type="ECO:0000256" key="3">
    <source>
        <dbReference type="ARBA" id="ARBA00022491"/>
    </source>
</evidence>
<evidence type="ECO:0000256" key="6">
    <source>
        <dbReference type="ARBA" id="ARBA00023163"/>
    </source>
</evidence>
<evidence type="ECO:0000256" key="9">
    <source>
        <dbReference type="SAM" id="MobiDB-lite"/>
    </source>
</evidence>
<evidence type="ECO:0000313" key="11">
    <source>
        <dbReference type="EMBL" id="WBO20959.1"/>
    </source>
</evidence>
<keyword evidence="12" id="KW-1185">Reference proteome</keyword>
<feature type="domain" description="Anti-sigma-28 factor FlgM C-terminal" evidence="10">
    <location>
        <begin position="49"/>
        <end position="86"/>
    </location>
</feature>
<evidence type="ECO:0000256" key="8">
    <source>
        <dbReference type="ARBA" id="ARBA00030117"/>
    </source>
</evidence>
<gene>
    <name evidence="11" type="primary">flgM</name>
    <name evidence="11" type="ORF">PBT88_12155</name>
</gene>
<protein>
    <recommendedName>
        <fullName evidence="2">Negative regulator of flagellin synthesis</fullName>
    </recommendedName>
    <alternativeName>
        <fullName evidence="8">Anti-sigma-28 factor</fullName>
    </alternativeName>
</protein>
<sequence length="99" mass="10073">MDGIDKAGGATDVSRLRPSSVQTTPAPAAVSTAQPKPDLPSAISDLFSALADATPPVDGKKVQAIRSLIQSGAYPIDSRAIAQKMVALDFPTRGIGADA</sequence>
<dbReference type="RefSeq" id="WP_270075609.1">
    <property type="nucleotide sequence ID" value="NZ_CP115174.1"/>
</dbReference>
<evidence type="ECO:0000256" key="5">
    <source>
        <dbReference type="ARBA" id="ARBA00023015"/>
    </source>
</evidence>
<evidence type="ECO:0000313" key="12">
    <source>
        <dbReference type="Proteomes" id="UP001210865"/>
    </source>
</evidence>
<keyword evidence="11" id="KW-0969">Cilium</keyword>
<proteinExistence type="inferred from homology"/>
<organism evidence="11 12">
    <name type="scientific">Sphingomonas abietis</name>
    <dbReference type="NCBI Taxonomy" id="3012344"/>
    <lineage>
        <taxon>Bacteria</taxon>
        <taxon>Pseudomonadati</taxon>
        <taxon>Pseudomonadota</taxon>
        <taxon>Alphaproteobacteria</taxon>
        <taxon>Sphingomonadales</taxon>
        <taxon>Sphingomonadaceae</taxon>
        <taxon>Sphingomonas</taxon>
    </lineage>
</organism>
<keyword evidence="6" id="KW-0804">Transcription</keyword>
<evidence type="ECO:0000256" key="2">
    <source>
        <dbReference type="ARBA" id="ARBA00017823"/>
    </source>
</evidence>
<accession>A0ABY7NHJ3</accession>
<comment type="similarity">
    <text evidence="1">Belongs to the FlgM family.</text>
</comment>
<keyword evidence="4" id="KW-1005">Bacterial flagellum biogenesis</keyword>
<keyword evidence="11" id="KW-0282">Flagellum</keyword>
<evidence type="ECO:0000259" key="10">
    <source>
        <dbReference type="Pfam" id="PF04316"/>
    </source>
</evidence>
<dbReference type="NCBIfam" id="TIGR03824">
    <property type="entry name" value="FlgM_jcvi"/>
    <property type="match status" value="1"/>
</dbReference>
<dbReference type="InterPro" id="IPR031316">
    <property type="entry name" value="FlgM_C"/>
</dbReference>
<dbReference type="InterPro" id="IPR007412">
    <property type="entry name" value="FlgM"/>
</dbReference>